<protein>
    <recommendedName>
        <fullName evidence="4">Alpha/beta hydrolase fold-3 domain-containing protein</fullName>
    </recommendedName>
</protein>
<dbReference type="InterPro" id="IPR050300">
    <property type="entry name" value="GDXG_lipolytic_enzyme"/>
</dbReference>
<evidence type="ECO:0000259" key="4">
    <source>
        <dbReference type="Pfam" id="PF07859"/>
    </source>
</evidence>
<dbReference type="PANTHER" id="PTHR48081">
    <property type="entry name" value="AB HYDROLASE SUPERFAMILY PROTEIN C4A8.06C"/>
    <property type="match status" value="1"/>
</dbReference>
<dbReference type="InterPro" id="IPR029058">
    <property type="entry name" value="AB_hydrolase_fold"/>
</dbReference>
<dbReference type="KEGG" id="haa:A5892_04760"/>
<dbReference type="Gene3D" id="3.40.50.1820">
    <property type="entry name" value="alpha/beta hydrolase"/>
    <property type="match status" value="1"/>
</dbReference>
<feature type="domain" description="Alpha/beta hydrolase fold-3" evidence="4">
    <location>
        <begin position="77"/>
        <end position="278"/>
    </location>
</feature>
<evidence type="ECO:0000256" key="1">
    <source>
        <dbReference type="ARBA" id="ARBA00010515"/>
    </source>
</evidence>
<evidence type="ECO:0000313" key="6">
    <source>
        <dbReference type="Proteomes" id="UP000077875"/>
    </source>
</evidence>
<dbReference type="Proteomes" id="UP000077875">
    <property type="component" value="Chromosome"/>
</dbReference>
<gene>
    <name evidence="5" type="ORF">A5892_04760</name>
</gene>
<dbReference type="AlphaFoldDB" id="A0A172YCN3"/>
<comment type="similarity">
    <text evidence="1">Belongs to the 'GDXG' lipolytic enzyme family.</text>
</comment>
<sequence length="310" mass="34512">MSLNALLMRELVRFTAKRRLRNSADVAALRAELERLEARKPQVEYAYDISTLDFGGVEVERVAPLDRPDPREDEEALLYFHGGAWVVGEPRGFRPLTTRLVEAAGAPLYGVDYRLAPEHPYPCALDDCERAYRTLLDRGLDPRRIALIGDSAGGNLVFALALRLKRQGIALPAALVGLSPCTDLTAGGGSFKRNFRRDAMLPAERLNDCIEAYCPCVDLCDPEVSPLFGDLTGLPPTMLQVSNNEILLDDSTRLAARLREAGCEVELDVWKGLWHVWQAFPEQVPEARRAIVQIGAFVRQRFDARAERVA</sequence>
<dbReference type="InterPro" id="IPR013094">
    <property type="entry name" value="AB_hydrolase_3"/>
</dbReference>
<reference evidence="5 6" key="1">
    <citation type="submission" date="2016-04" db="EMBL/GenBank/DDBJ databases">
        <title>Complete Genome Sequence of Halotalea alkalilenta IHB B 13600.</title>
        <authorList>
            <person name="Swarnkar M.K."/>
            <person name="Sharma A."/>
            <person name="Kaushal K."/>
            <person name="Soni R."/>
            <person name="Rana S."/>
            <person name="Singh A.K."/>
            <person name="Gulati A."/>
        </authorList>
    </citation>
    <scope>NUCLEOTIDE SEQUENCE [LARGE SCALE GENOMIC DNA]</scope>
    <source>
        <strain evidence="5 6">IHB B 13600</strain>
    </source>
</reference>
<evidence type="ECO:0000256" key="3">
    <source>
        <dbReference type="SAM" id="Coils"/>
    </source>
</evidence>
<dbReference type="RefSeq" id="WP_064121827.1">
    <property type="nucleotide sequence ID" value="NZ_CP015243.1"/>
</dbReference>
<proteinExistence type="inferred from homology"/>
<dbReference type="STRING" id="376489.A5892_04760"/>
<evidence type="ECO:0000256" key="2">
    <source>
        <dbReference type="ARBA" id="ARBA00022801"/>
    </source>
</evidence>
<evidence type="ECO:0000313" key="5">
    <source>
        <dbReference type="EMBL" id="ANF56862.1"/>
    </source>
</evidence>
<keyword evidence="6" id="KW-1185">Reference proteome</keyword>
<dbReference type="Pfam" id="PF07859">
    <property type="entry name" value="Abhydrolase_3"/>
    <property type="match status" value="1"/>
</dbReference>
<name>A0A172YCN3_9GAMM</name>
<feature type="coiled-coil region" evidence="3">
    <location>
        <begin position="19"/>
        <end position="46"/>
    </location>
</feature>
<keyword evidence="3" id="KW-0175">Coiled coil</keyword>
<organism evidence="5 6">
    <name type="scientific">Halotalea alkalilenta</name>
    <dbReference type="NCBI Taxonomy" id="376489"/>
    <lineage>
        <taxon>Bacteria</taxon>
        <taxon>Pseudomonadati</taxon>
        <taxon>Pseudomonadota</taxon>
        <taxon>Gammaproteobacteria</taxon>
        <taxon>Oceanospirillales</taxon>
        <taxon>Halomonadaceae</taxon>
        <taxon>Halotalea</taxon>
    </lineage>
</organism>
<dbReference type="EMBL" id="CP015243">
    <property type="protein sequence ID" value="ANF56862.1"/>
    <property type="molecule type" value="Genomic_DNA"/>
</dbReference>
<dbReference type="SUPFAM" id="SSF53474">
    <property type="entry name" value="alpha/beta-Hydrolases"/>
    <property type="match status" value="1"/>
</dbReference>
<dbReference type="GO" id="GO:0004806">
    <property type="term" value="F:triacylglycerol lipase activity"/>
    <property type="evidence" value="ECO:0007669"/>
    <property type="project" value="TreeGrafter"/>
</dbReference>
<accession>A0A172YCN3</accession>
<dbReference type="PANTHER" id="PTHR48081:SF30">
    <property type="entry name" value="ACETYL-HYDROLASE LIPR-RELATED"/>
    <property type="match status" value="1"/>
</dbReference>
<keyword evidence="2" id="KW-0378">Hydrolase</keyword>